<evidence type="ECO:0000313" key="2">
    <source>
        <dbReference type="Proteomes" id="UP000694522"/>
    </source>
</evidence>
<protein>
    <submittedName>
        <fullName evidence="1">Uncharacterized protein</fullName>
    </submittedName>
</protein>
<dbReference type="Proteomes" id="UP000694522">
    <property type="component" value="Unplaced"/>
</dbReference>
<organism evidence="1 2">
    <name type="scientific">Amazona collaria</name>
    <name type="common">yellow-billed parrot</name>
    <dbReference type="NCBI Taxonomy" id="241587"/>
    <lineage>
        <taxon>Eukaryota</taxon>
        <taxon>Metazoa</taxon>
        <taxon>Chordata</taxon>
        <taxon>Craniata</taxon>
        <taxon>Vertebrata</taxon>
        <taxon>Euteleostomi</taxon>
        <taxon>Archelosauria</taxon>
        <taxon>Archosauria</taxon>
        <taxon>Dinosauria</taxon>
        <taxon>Saurischia</taxon>
        <taxon>Theropoda</taxon>
        <taxon>Coelurosauria</taxon>
        <taxon>Aves</taxon>
        <taxon>Neognathae</taxon>
        <taxon>Neoaves</taxon>
        <taxon>Telluraves</taxon>
        <taxon>Australaves</taxon>
        <taxon>Psittaciformes</taxon>
        <taxon>Psittacidae</taxon>
        <taxon>Amazona</taxon>
    </lineage>
</organism>
<reference evidence="1" key="1">
    <citation type="submission" date="2025-08" db="UniProtKB">
        <authorList>
            <consortium name="Ensembl"/>
        </authorList>
    </citation>
    <scope>IDENTIFICATION</scope>
</reference>
<accession>A0A8B9FKW6</accession>
<dbReference type="AlphaFoldDB" id="A0A8B9FKW6"/>
<evidence type="ECO:0000313" key="1">
    <source>
        <dbReference type="Ensembl" id="ENSACOP00000011702.1"/>
    </source>
</evidence>
<reference evidence="1" key="2">
    <citation type="submission" date="2025-09" db="UniProtKB">
        <authorList>
            <consortium name="Ensembl"/>
        </authorList>
    </citation>
    <scope>IDENTIFICATION</scope>
</reference>
<sequence>MSNILIHSDFQISFFGRADCSHTNTKWLVRRLSNRTLSLTFFTVLAKSKLGKKKYLSRIAAVT</sequence>
<proteinExistence type="predicted"/>
<dbReference type="Ensembl" id="ENSACOT00000012120.1">
    <property type="protein sequence ID" value="ENSACOP00000011702.1"/>
    <property type="gene ID" value="ENSACOG00000008147.1"/>
</dbReference>
<name>A0A8B9FKW6_9PSIT</name>
<keyword evidence="2" id="KW-1185">Reference proteome</keyword>